<name>A0A3E0HCB3_9PSEU</name>
<protein>
    <submittedName>
        <fullName evidence="2">Uncharacterized protein</fullName>
    </submittedName>
</protein>
<gene>
    <name evidence="2" type="ORF">BCF44_111252</name>
</gene>
<keyword evidence="1" id="KW-0812">Transmembrane</keyword>
<feature type="transmembrane region" description="Helical" evidence="1">
    <location>
        <begin position="101"/>
        <end position="122"/>
    </location>
</feature>
<evidence type="ECO:0000313" key="3">
    <source>
        <dbReference type="Proteomes" id="UP000256269"/>
    </source>
</evidence>
<keyword evidence="3" id="KW-1185">Reference proteome</keyword>
<keyword evidence="1" id="KW-0472">Membrane</keyword>
<feature type="transmembrane region" description="Helical" evidence="1">
    <location>
        <begin position="7"/>
        <end position="27"/>
    </location>
</feature>
<keyword evidence="1" id="KW-1133">Transmembrane helix</keyword>
<sequence>MRPGDWAVLVVLVLDAILLAVVDIVFLPARFDGEVLPDLGGFPFPITILLAAVTTPLLVRAAARLRPVTWIGGLPGFVWLAVSLWLTVGGPGGEFLVYPDWRILALLAAGALPSAVVLGNALGRAARQPVSGG</sequence>
<feature type="transmembrane region" description="Helical" evidence="1">
    <location>
        <begin position="39"/>
        <end position="59"/>
    </location>
</feature>
<evidence type="ECO:0000313" key="2">
    <source>
        <dbReference type="EMBL" id="REH41947.1"/>
    </source>
</evidence>
<comment type="caution">
    <text evidence="2">The sequence shown here is derived from an EMBL/GenBank/DDBJ whole genome shotgun (WGS) entry which is preliminary data.</text>
</comment>
<proteinExistence type="predicted"/>
<dbReference type="RefSeq" id="WP_116177960.1">
    <property type="nucleotide sequence ID" value="NZ_CP144375.1"/>
</dbReference>
<evidence type="ECO:0000256" key="1">
    <source>
        <dbReference type="SAM" id="Phobius"/>
    </source>
</evidence>
<organism evidence="2 3">
    <name type="scientific">Kutzneria buriramensis</name>
    <dbReference type="NCBI Taxonomy" id="1045776"/>
    <lineage>
        <taxon>Bacteria</taxon>
        <taxon>Bacillati</taxon>
        <taxon>Actinomycetota</taxon>
        <taxon>Actinomycetes</taxon>
        <taxon>Pseudonocardiales</taxon>
        <taxon>Pseudonocardiaceae</taxon>
        <taxon>Kutzneria</taxon>
    </lineage>
</organism>
<reference evidence="2 3" key="1">
    <citation type="submission" date="2018-08" db="EMBL/GenBank/DDBJ databases">
        <title>Genomic Encyclopedia of Archaeal and Bacterial Type Strains, Phase II (KMG-II): from individual species to whole genera.</title>
        <authorList>
            <person name="Goeker M."/>
        </authorList>
    </citation>
    <scope>NUCLEOTIDE SEQUENCE [LARGE SCALE GENOMIC DNA]</scope>
    <source>
        <strain evidence="2 3">DSM 45791</strain>
    </source>
</reference>
<dbReference type="Proteomes" id="UP000256269">
    <property type="component" value="Unassembled WGS sequence"/>
</dbReference>
<dbReference type="AlphaFoldDB" id="A0A3E0HCB3"/>
<accession>A0A3E0HCB3</accession>
<dbReference type="EMBL" id="QUNO01000011">
    <property type="protein sequence ID" value="REH41947.1"/>
    <property type="molecule type" value="Genomic_DNA"/>
</dbReference>
<dbReference type="OrthoDB" id="3699727at2"/>
<feature type="transmembrane region" description="Helical" evidence="1">
    <location>
        <begin position="68"/>
        <end position="89"/>
    </location>
</feature>